<sequence>MDDDKHQIPLIWNLVSPLLPPLLSAQRASWEQGTAAQAILELHYALLASPLQNTPHGHSDPMRNEHTRQTLQYLYGLCHDAVVRASTDCRLATRINSNDEGDGDASALDPACIGEAALFVLEEQIEHSEGYADSAESLQWQQSLEGMLLYLLDFAPRVMLCGSAHENASLLSVGAISHLKARPELWADGVYMGPAFLAAVALSPSSIPAFAAMDEEKKSLLGSAFDQILLYSHYLENSISRLMGHVYAARATSEGPFTNGKYGHRAWGVGNGWFIGGIMRVLKILDRDLHGYGNNSFGLKSWLAEDHKSHNRVGKVWRQLISLLDAIICSQREDGLFHNIIDDPTTFVETNLAQMAASVVYDILSWYDVDGRPIGRLVTCAQFLLDKAKLESYRIAAENMYLSARSRRDSWGFVRGVCGSPRFDKPGTAAEGQAWAIMMEVSRWKWLLSQAEAAITPRISS</sequence>
<dbReference type="OrthoDB" id="4138492at2759"/>
<reference evidence="2 3" key="1">
    <citation type="submission" date="2017-10" db="EMBL/GenBank/DDBJ databases">
        <title>Comparative genomics in systemic dimorphic fungi from Ajellomycetaceae.</title>
        <authorList>
            <person name="Munoz J.F."/>
            <person name="Mcewen J.G."/>
            <person name="Clay O.K."/>
            <person name="Cuomo C.A."/>
        </authorList>
    </citation>
    <scope>NUCLEOTIDE SEQUENCE [LARGE SCALE GENOMIC DNA]</scope>
    <source>
        <strain evidence="2 3">UAMH5409</strain>
    </source>
</reference>
<dbReference type="Pfam" id="PF07470">
    <property type="entry name" value="Glyco_hydro_88"/>
    <property type="match status" value="1"/>
</dbReference>
<gene>
    <name evidence="2" type="ORF">AJ79_08656</name>
</gene>
<organism evidence="2 3">
    <name type="scientific">Helicocarpus griseus UAMH5409</name>
    <dbReference type="NCBI Taxonomy" id="1447875"/>
    <lineage>
        <taxon>Eukaryota</taxon>
        <taxon>Fungi</taxon>
        <taxon>Dikarya</taxon>
        <taxon>Ascomycota</taxon>
        <taxon>Pezizomycotina</taxon>
        <taxon>Eurotiomycetes</taxon>
        <taxon>Eurotiomycetidae</taxon>
        <taxon>Onygenales</taxon>
        <taxon>Ajellomycetaceae</taxon>
        <taxon>Helicocarpus</taxon>
    </lineage>
</organism>
<dbReference type="PANTHER" id="PTHR41814:SF1">
    <property type="entry name" value="CELLULASE"/>
    <property type="match status" value="1"/>
</dbReference>
<dbReference type="EMBL" id="PDNB01000211">
    <property type="protein sequence ID" value="PGG99226.1"/>
    <property type="molecule type" value="Genomic_DNA"/>
</dbReference>
<dbReference type="InterPro" id="IPR008928">
    <property type="entry name" value="6-hairpin_glycosidase_sf"/>
</dbReference>
<dbReference type="Gene3D" id="1.50.10.10">
    <property type="match status" value="1"/>
</dbReference>
<accession>A0A2B7WRL2</accession>
<dbReference type="InterPro" id="IPR012341">
    <property type="entry name" value="6hp_glycosidase-like_sf"/>
</dbReference>
<evidence type="ECO:0000313" key="2">
    <source>
        <dbReference type="EMBL" id="PGG99226.1"/>
    </source>
</evidence>
<proteinExistence type="predicted"/>
<dbReference type="GO" id="GO:0016787">
    <property type="term" value="F:hydrolase activity"/>
    <property type="evidence" value="ECO:0007669"/>
    <property type="project" value="UniProtKB-KW"/>
</dbReference>
<dbReference type="InterPro" id="IPR010905">
    <property type="entry name" value="Glyco_hydro_88"/>
</dbReference>
<protein>
    <submittedName>
        <fullName evidence="2">Uncharacterized protein</fullName>
    </submittedName>
</protein>
<keyword evidence="3" id="KW-1185">Reference proteome</keyword>
<dbReference type="Proteomes" id="UP000223968">
    <property type="component" value="Unassembled WGS sequence"/>
</dbReference>
<dbReference type="SUPFAM" id="SSF48208">
    <property type="entry name" value="Six-hairpin glycosidases"/>
    <property type="match status" value="1"/>
</dbReference>
<name>A0A2B7WRL2_9EURO</name>
<evidence type="ECO:0000313" key="3">
    <source>
        <dbReference type="Proteomes" id="UP000223968"/>
    </source>
</evidence>
<keyword evidence="1" id="KW-0378">Hydrolase</keyword>
<dbReference type="AlphaFoldDB" id="A0A2B7WRL2"/>
<comment type="caution">
    <text evidence="2">The sequence shown here is derived from an EMBL/GenBank/DDBJ whole genome shotgun (WGS) entry which is preliminary data.</text>
</comment>
<dbReference type="PANTHER" id="PTHR41814">
    <property type="entry name" value="EXPRESSED PROTEIN"/>
    <property type="match status" value="1"/>
</dbReference>
<evidence type="ECO:0000256" key="1">
    <source>
        <dbReference type="ARBA" id="ARBA00022801"/>
    </source>
</evidence>
<dbReference type="GO" id="GO:0005975">
    <property type="term" value="P:carbohydrate metabolic process"/>
    <property type="evidence" value="ECO:0007669"/>
    <property type="project" value="InterPro"/>
</dbReference>